<protein>
    <submittedName>
        <fullName evidence="2">Uncharacterized protein</fullName>
    </submittedName>
</protein>
<dbReference type="RefSeq" id="XP_016625077.1">
    <property type="nucleotide sequence ID" value="XM_016757828.1"/>
</dbReference>
<dbReference type="GeneID" id="27692996"/>
<keyword evidence="3" id="KW-1185">Reference proteome</keyword>
<gene>
    <name evidence="2" type="ORF">Z519_00068</name>
</gene>
<reference evidence="2" key="1">
    <citation type="submission" date="2015-01" db="EMBL/GenBank/DDBJ databases">
        <title>The Genome Sequence of Cladophialophora bantiana CBS 173.52.</title>
        <authorList>
            <consortium name="The Broad Institute Genomics Platform"/>
            <person name="Cuomo C."/>
            <person name="de Hoog S."/>
            <person name="Gorbushina A."/>
            <person name="Stielow B."/>
            <person name="Teixiera M."/>
            <person name="Abouelleil A."/>
            <person name="Chapman S.B."/>
            <person name="Priest M."/>
            <person name="Young S.K."/>
            <person name="Wortman J."/>
            <person name="Nusbaum C."/>
            <person name="Birren B."/>
        </authorList>
    </citation>
    <scope>NUCLEOTIDE SEQUENCE [LARGE SCALE GENOMIC DNA]</scope>
    <source>
        <strain evidence="2">CBS 173.52</strain>
    </source>
</reference>
<proteinExistence type="predicted"/>
<organism evidence="2 3">
    <name type="scientific">Cladophialophora bantiana (strain ATCC 10958 / CBS 173.52 / CDC B-1940 / NIH 8579)</name>
    <name type="common">Xylohypha bantiana</name>
    <dbReference type="NCBI Taxonomy" id="1442370"/>
    <lineage>
        <taxon>Eukaryota</taxon>
        <taxon>Fungi</taxon>
        <taxon>Dikarya</taxon>
        <taxon>Ascomycota</taxon>
        <taxon>Pezizomycotina</taxon>
        <taxon>Eurotiomycetes</taxon>
        <taxon>Chaetothyriomycetidae</taxon>
        <taxon>Chaetothyriales</taxon>
        <taxon>Herpotrichiellaceae</taxon>
        <taxon>Cladophialophora</taxon>
    </lineage>
</organism>
<feature type="compositionally biased region" description="Polar residues" evidence="1">
    <location>
        <begin position="26"/>
        <end position="41"/>
    </location>
</feature>
<dbReference type="HOGENOM" id="CLU_1834938_0_0_1"/>
<evidence type="ECO:0000313" key="2">
    <source>
        <dbReference type="EMBL" id="KIW98408.1"/>
    </source>
</evidence>
<dbReference type="EMBL" id="KN846980">
    <property type="protein sequence ID" value="KIW98408.1"/>
    <property type="molecule type" value="Genomic_DNA"/>
</dbReference>
<evidence type="ECO:0000256" key="1">
    <source>
        <dbReference type="SAM" id="MobiDB-lite"/>
    </source>
</evidence>
<name>A0A0D2HYA1_CLAB1</name>
<dbReference type="VEuPathDB" id="FungiDB:Z519_00068"/>
<dbReference type="Proteomes" id="UP000053789">
    <property type="component" value="Unassembled WGS sequence"/>
</dbReference>
<dbReference type="OrthoDB" id="47375at2759"/>
<evidence type="ECO:0000313" key="3">
    <source>
        <dbReference type="Proteomes" id="UP000053789"/>
    </source>
</evidence>
<accession>A0A0D2HYA1</accession>
<sequence length="140" mass="15522">MNVPKFKEREKALEDDYIRRKDRTSPKNSSTHSRISDSNLASPFGTDWAVLWLGHCGAAIDDGVPPGLIYADDTSVAIVQYVSWSNKYLVDPLPEGHRQTQISTMTVCTFGRGVTKSSQEILSLLARGVDEVFDVALSNY</sequence>
<feature type="compositionally biased region" description="Basic and acidic residues" evidence="1">
    <location>
        <begin position="1"/>
        <end position="25"/>
    </location>
</feature>
<feature type="region of interest" description="Disordered" evidence="1">
    <location>
        <begin position="1"/>
        <end position="42"/>
    </location>
</feature>
<dbReference type="AlphaFoldDB" id="A0A0D2HYA1"/>